<dbReference type="SMART" id="SM00721">
    <property type="entry name" value="BAR"/>
    <property type="match status" value="1"/>
</dbReference>
<dbReference type="InterPro" id="IPR027267">
    <property type="entry name" value="AH/BAR_dom_sf"/>
</dbReference>
<dbReference type="Pfam" id="PF03114">
    <property type="entry name" value="BAR"/>
    <property type="match status" value="1"/>
</dbReference>
<dbReference type="EMBL" id="JARBDR010000920">
    <property type="protein sequence ID" value="KAJ8299839.1"/>
    <property type="molecule type" value="Genomic_DNA"/>
</dbReference>
<comment type="caution">
    <text evidence="7">The sequence shown here is derived from an EMBL/GenBank/DDBJ whole genome shotgun (WGS) entry which is preliminary data.</text>
</comment>
<evidence type="ECO:0000313" key="7">
    <source>
        <dbReference type="EMBL" id="KAJ8299839.1"/>
    </source>
</evidence>
<keyword evidence="4 5" id="KW-0472">Membrane</keyword>
<organism evidence="7 8">
    <name type="scientific">Tegillarca granosa</name>
    <name type="common">Malaysian cockle</name>
    <name type="synonym">Anadara granosa</name>
    <dbReference type="NCBI Taxonomy" id="220873"/>
    <lineage>
        <taxon>Eukaryota</taxon>
        <taxon>Metazoa</taxon>
        <taxon>Spiralia</taxon>
        <taxon>Lophotrochozoa</taxon>
        <taxon>Mollusca</taxon>
        <taxon>Bivalvia</taxon>
        <taxon>Autobranchia</taxon>
        <taxon>Pteriomorphia</taxon>
        <taxon>Arcoida</taxon>
        <taxon>Arcoidea</taxon>
        <taxon>Arcidae</taxon>
        <taxon>Tegillarca</taxon>
    </lineage>
</organism>
<evidence type="ECO:0000256" key="2">
    <source>
        <dbReference type="ARBA" id="ARBA00006697"/>
    </source>
</evidence>
<keyword evidence="3" id="KW-0175">Coiled coil</keyword>
<name>A0ABQ9E2Z9_TEGGR</name>
<keyword evidence="5" id="KW-0812">Transmembrane</keyword>
<proteinExistence type="inferred from homology"/>
<feature type="domain" description="BAR" evidence="6">
    <location>
        <begin position="18"/>
        <end position="265"/>
    </location>
</feature>
<reference evidence="7 8" key="1">
    <citation type="submission" date="2022-12" db="EMBL/GenBank/DDBJ databases">
        <title>Chromosome-level genome of Tegillarca granosa.</title>
        <authorList>
            <person name="Kim J."/>
        </authorList>
    </citation>
    <scope>NUCLEOTIDE SEQUENCE [LARGE SCALE GENOMIC DNA]</scope>
    <source>
        <strain evidence="7">Teg-2019</strain>
        <tissue evidence="7">Adductor muscle</tissue>
    </source>
</reference>
<dbReference type="InterPro" id="IPR050384">
    <property type="entry name" value="Endophilin_SH3RF"/>
</dbReference>
<dbReference type="PROSITE" id="PS51021">
    <property type="entry name" value="BAR"/>
    <property type="match status" value="1"/>
</dbReference>
<protein>
    <recommendedName>
        <fullName evidence="6">BAR domain-containing protein</fullName>
    </recommendedName>
</protein>
<comment type="subcellular location">
    <subcellularLocation>
        <location evidence="1">Membrane</location>
        <topology evidence="1">Peripheral membrane protein</topology>
    </subcellularLocation>
</comment>
<feature type="transmembrane region" description="Helical" evidence="5">
    <location>
        <begin position="192"/>
        <end position="211"/>
    </location>
</feature>
<dbReference type="PANTHER" id="PTHR14167:SF81">
    <property type="entry name" value="ENDOPHILIN-A"/>
    <property type="match status" value="1"/>
</dbReference>
<evidence type="ECO:0000313" key="8">
    <source>
        <dbReference type="Proteomes" id="UP001217089"/>
    </source>
</evidence>
<accession>A0ABQ9E2Z9</accession>
<keyword evidence="5" id="KW-1133">Transmembrane helix</keyword>
<gene>
    <name evidence="7" type="ORF">KUTeg_022586</name>
</gene>
<sequence length="265" mass="30259">MSFGGFRKQINKASQYMSEKIGGAKGTELDDEFIEMERKIDVMGKLVDDLIAKTHEFLQPNPASRAKLSAVTTFSKLRGQAKNSLYPQPEGTLGEYMIKHGKDLGDDSAFGASLIEAGEAFKQLADHKYALEDNVKQNFLEPLNHLQTKDLKEVNHHRKKLSGRRLDFDCKKRKKEKGTLVMLILSDGQSRTRIVVVYTFYFLLCLHFVSWCNRGKVYHQPLYLTSFDPMLDHMICHVISSSSWSVLSCDMSINFIFILHACHYL</sequence>
<evidence type="ECO:0000256" key="1">
    <source>
        <dbReference type="ARBA" id="ARBA00004170"/>
    </source>
</evidence>
<dbReference type="InterPro" id="IPR004148">
    <property type="entry name" value="BAR_dom"/>
</dbReference>
<comment type="similarity">
    <text evidence="2">Belongs to the endophilin family.</text>
</comment>
<dbReference type="PANTHER" id="PTHR14167">
    <property type="entry name" value="SH3 DOMAIN-CONTAINING"/>
    <property type="match status" value="1"/>
</dbReference>
<dbReference type="SUPFAM" id="SSF103657">
    <property type="entry name" value="BAR/IMD domain-like"/>
    <property type="match status" value="1"/>
</dbReference>
<evidence type="ECO:0000256" key="5">
    <source>
        <dbReference type="SAM" id="Phobius"/>
    </source>
</evidence>
<evidence type="ECO:0000256" key="4">
    <source>
        <dbReference type="ARBA" id="ARBA00023136"/>
    </source>
</evidence>
<evidence type="ECO:0000256" key="3">
    <source>
        <dbReference type="ARBA" id="ARBA00023054"/>
    </source>
</evidence>
<evidence type="ECO:0000259" key="6">
    <source>
        <dbReference type="PROSITE" id="PS51021"/>
    </source>
</evidence>
<dbReference type="Gene3D" id="1.20.1270.60">
    <property type="entry name" value="Arfaptin homology (AH) domain/BAR domain"/>
    <property type="match status" value="1"/>
</dbReference>
<dbReference type="Proteomes" id="UP001217089">
    <property type="component" value="Unassembled WGS sequence"/>
</dbReference>
<keyword evidence="8" id="KW-1185">Reference proteome</keyword>